<dbReference type="GO" id="GO:0007165">
    <property type="term" value="P:signal transduction"/>
    <property type="evidence" value="ECO:0007669"/>
    <property type="project" value="InterPro"/>
</dbReference>
<evidence type="ECO:0000256" key="2">
    <source>
        <dbReference type="ARBA" id="ARBA00022468"/>
    </source>
</evidence>
<feature type="compositionally biased region" description="Low complexity" evidence="7">
    <location>
        <begin position="1266"/>
        <end position="1294"/>
    </location>
</feature>
<evidence type="ECO:0000256" key="4">
    <source>
        <dbReference type="ARBA" id="ARBA00022737"/>
    </source>
</evidence>
<keyword evidence="5 6" id="KW-0694">RNA-binding</keyword>
<dbReference type="InterPro" id="IPR035979">
    <property type="entry name" value="RBD_domain_sf"/>
</dbReference>
<dbReference type="InterPro" id="IPR008936">
    <property type="entry name" value="Rho_GTPase_activation_prot"/>
</dbReference>
<feature type="region of interest" description="Disordered" evidence="7">
    <location>
        <begin position="1223"/>
        <end position="1484"/>
    </location>
</feature>
<feature type="domain" description="RRM" evidence="8">
    <location>
        <begin position="89"/>
        <end position="161"/>
    </location>
</feature>
<dbReference type="EMBL" id="CP026243">
    <property type="protein sequence ID" value="AWO95621.1"/>
    <property type="molecule type" value="Genomic_DNA"/>
</dbReference>
<comment type="subcellular location">
    <subcellularLocation>
        <location evidence="1">Nucleus speckle</location>
    </subcellularLocation>
</comment>
<keyword evidence="2" id="KW-0343">GTPase activation</keyword>
<feature type="compositionally biased region" description="Basic and acidic residues" evidence="7">
    <location>
        <begin position="357"/>
        <end position="381"/>
    </location>
</feature>
<evidence type="ECO:0000313" key="11">
    <source>
        <dbReference type="EMBL" id="AWO95621.1"/>
    </source>
</evidence>
<dbReference type="Pfam" id="PF22286">
    <property type="entry name" value="RHG20_PH"/>
    <property type="match status" value="1"/>
</dbReference>
<feature type="compositionally biased region" description="Low complexity" evidence="7">
    <location>
        <begin position="44"/>
        <end position="67"/>
    </location>
</feature>
<evidence type="ECO:0000256" key="6">
    <source>
        <dbReference type="PROSITE-ProRule" id="PRU00176"/>
    </source>
</evidence>
<dbReference type="Pfam" id="PF08075">
    <property type="entry name" value="NOPS"/>
    <property type="match status" value="1"/>
</dbReference>
<dbReference type="SMART" id="SM00360">
    <property type="entry name" value="RRM"/>
    <property type="match status" value="2"/>
</dbReference>
<dbReference type="InterPro" id="IPR000504">
    <property type="entry name" value="RRM_dom"/>
</dbReference>
<dbReference type="Gene3D" id="2.30.29.30">
    <property type="entry name" value="Pleckstrin-homology domain (PH domain)/Phosphotyrosine-binding domain (PTB)"/>
    <property type="match status" value="1"/>
</dbReference>
<dbReference type="Proteomes" id="UP000246464">
    <property type="component" value="Chromosome 1"/>
</dbReference>
<dbReference type="SUPFAM" id="SSF50729">
    <property type="entry name" value="PH domain-like"/>
    <property type="match status" value="1"/>
</dbReference>
<dbReference type="InterPro" id="IPR011993">
    <property type="entry name" value="PH-like_dom_sf"/>
</dbReference>
<dbReference type="PANTHER" id="PTHR23179">
    <property type="entry name" value="T-CELL ACTIVATION RHO GTPASE ACTIVATING PROTEIN-RELATED"/>
    <property type="match status" value="1"/>
</dbReference>
<dbReference type="PANTHER" id="PTHR23179:SF28">
    <property type="entry name" value="RHO GTPASE-ACTIVATING PROTEIN 20"/>
    <property type="match status" value="1"/>
</dbReference>
<feature type="compositionally biased region" description="Low complexity" evidence="7">
    <location>
        <begin position="25"/>
        <end position="35"/>
    </location>
</feature>
<keyword evidence="12" id="KW-1185">Reference proteome</keyword>
<feature type="domain" description="RRM" evidence="8">
    <location>
        <begin position="163"/>
        <end position="244"/>
    </location>
</feature>
<dbReference type="SUPFAM" id="SSF54928">
    <property type="entry name" value="RNA-binding domain, RBD"/>
    <property type="match status" value="1"/>
</dbReference>
<feature type="compositionally biased region" description="Polar residues" evidence="7">
    <location>
        <begin position="1"/>
        <end position="18"/>
    </location>
</feature>
<evidence type="ECO:0000259" key="8">
    <source>
        <dbReference type="PROSITE" id="PS50102"/>
    </source>
</evidence>
<feature type="compositionally biased region" description="Basic and acidic residues" evidence="7">
    <location>
        <begin position="1174"/>
        <end position="1183"/>
    </location>
</feature>
<feature type="compositionally biased region" description="Gly residues" evidence="7">
    <location>
        <begin position="1251"/>
        <end position="1265"/>
    </location>
</feature>
<dbReference type="Gene3D" id="1.10.555.10">
    <property type="entry name" value="Rho GTPase activation protein"/>
    <property type="match status" value="1"/>
</dbReference>
<dbReference type="Pfam" id="PF00076">
    <property type="entry name" value="RRM_1"/>
    <property type="match status" value="2"/>
</dbReference>
<dbReference type="Gene3D" id="3.10.20.90">
    <property type="entry name" value="Phosphatidylinositol 3-kinase Catalytic Subunit, Chain A, domain 1"/>
    <property type="match status" value="1"/>
</dbReference>
<name>A0A2U9AVH3_SCOMX</name>
<proteinExistence type="predicted"/>
<dbReference type="InterPro" id="IPR047888">
    <property type="entry name" value="ARHGAP20_RA"/>
</dbReference>
<evidence type="ECO:0000313" key="12">
    <source>
        <dbReference type="Proteomes" id="UP000246464"/>
    </source>
</evidence>
<dbReference type="Gene3D" id="3.30.70.330">
    <property type="match status" value="2"/>
</dbReference>
<keyword evidence="3" id="KW-0597">Phosphoprotein</keyword>
<dbReference type="Pfam" id="PF00788">
    <property type="entry name" value="RA"/>
    <property type="match status" value="1"/>
</dbReference>
<dbReference type="InterPro" id="IPR012975">
    <property type="entry name" value="NOPS"/>
</dbReference>
<dbReference type="GO" id="GO:0003723">
    <property type="term" value="F:RNA binding"/>
    <property type="evidence" value="ECO:0007669"/>
    <property type="project" value="UniProtKB-UniRule"/>
</dbReference>
<keyword evidence="4" id="KW-0677">Repeat</keyword>
<dbReference type="PROSITE" id="PS50200">
    <property type="entry name" value="RA"/>
    <property type="match status" value="1"/>
</dbReference>
<feature type="domain" description="Ras-associating" evidence="9">
    <location>
        <begin position="715"/>
        <end position="834"/>
    </location>
</feature>
<feature type="region of interest" description="Disordered" evidence="7">
    <location>
        <begin position="1"/>
        <end position="67"/>
    </location>
</feature>
<dbReference type="PROSITE" id="PS50102">
    <property type="entry name" value="RRM"/>
    <property type="match status" value="2"/>
</dbReference>
<dbReference type="SMART" id="SM00324">
    <property type="entry name" value="RhoGAP"/>
    <property type="match status" value="1"/>
</dbReference>
<evidence type="ECO:0000259" key="10">
    <source>
        <dbReference type="PROSITE" id="PS50238"/>
    </source>
</evidence>
<evidence type="ECO:0000256" key="7">
    <source>
        <dbReference type="SAM" id="MobiDB-lite"/>
    </source>
</evidence>
<feature type="region of interest" description="Disordered" evidence="7">
    <location>
        <begin position="357"/>
        <end position="398"/>
    </location>
</feature>
<feature type="region of interest" description="Disordered" evidence="7">
    <location>
        <begin position="415"/>
        <end position="564"/>
    </location>
</feature>
<dbReference type="GO" id="GO:0035023">
    <property type="term" value="P:regulation of Rho protein signal transduction"/>
    <property type="evidence" value="ECO:0007669"/>
    <property type="project" value="InterPro"/>
</dbReference>
<dbReference type="CDD" id="cd17115">
    <property type="entry name" value="RA_RHG20"/>
    <property type="match status" value="1"/>
</dbReference>
<feature type="compositionally biased region" description="Low complexity" evidence="7">
    <location>
        <begin position="1302"/>
        <end position="1318"/>
    </location>
</feature>
<dbReference type="Pfam" id="PF00620">
    <property type="entry name" value="RhoGAP"/>
    <property type="match status" value="1"/>
</dbReference>
<dbReference type="STRING" id="52904.ENSSMAP00000002873"/>
<dbReference type="InterPro" id="IPR012677">
    <property type="entry name" value="Nucleotide-bd_a/b_plait_sf"/>
</dbReference>
<dbReference type="CDD" id="cd13319">
    <property type="entry name" value="PH_RARhoGAP"/>
    <property type="match status" value="1"/>
</dbReference>
<dbReference type="CDD" id="cd12949">
    <property type="entry name" value="NOPS_PSPC1"/>
    <property type="match status" value="1"/>
</dbReference>
<dbReference type="InterPro" id="IPR000159">
    <property type="entry name" value="RA_dom"/>
</dbReference>
<dbReference type="GO" id="GO:0005096">
    <property type="term" value="F:GTPase activator activity"/>
    <property type="evidence" value="ECO:0007669"/>
    <property type="project" value="UniProtKB-KW"/>
</dbReference>
<sequence length="1593" mass="176935">MANRNMQHGNMQSSNSPQAAKRGAESPASAELSPANKDSPAPPTQQQQSPAAEQAEGAGEGSGQAPAEMTSFDITSFRKPGEKTFTQRCRLFVGNLPLDIPEEEFTGMFAKYGKVNEVFINRERGFGFVRLETRTLAEIAKAELDGTIMNNRPIRIRFSTHGAALAVRNLLPVVTNELLEQAFSQFGPIERAIVVTDDRGHPVGRGIVEFANKAAARKALERCTEGALLLTTTPCPVIVEPSEHFDDEDGLPEKLLQKTPKYYKEREQPARCAQPGTFEFEYSSRWKALDEMEKQQREQVDRNIRESKEKLEAELESAKHEHQLMMMRQDLMRRQEELRRLEELRNQELQRRKQIEMRHEEERRRREEEMMRHREQDDVRRQQQQQQQQPDGCKPNYVENREQEMRVGELGPRGAINMADGYNQASAGPGGNQGQMMGMSGRGGAIGPEGNANMGAPLMSENGAMRSDRYPPQGGAMGGRPDVESPKQQQQQQQQQQPLGPQVGAAPGFVSGHPVGDVFDGPNNKRWMDSMSPQQRQESGVGRGAGQQENKRRMKSQSYRRQSAPSLVITKALTRSKTLSRESFLVPPCPETCPLVQNFLSGSDRSFLLHGHAQLKTGMQTQDRHLFLFTDILVIAKAKSANHFKQKAQVRVCEMWTASCMDEVCEGSTKPERSFVMGWPTCNCVATFSSQEQKERWLSIVKSRNKEEKEKEEPKTIPLRVYGKGINTFAVTKTLPVSNSDSTNEVIRLALQQFGIIGNVKDYQLWVISKRDNAPYPLIGHEFPFSIQMSHVRHAPSQAGRDAAAPPADRQRAVQAEQLQASKQCQFVLKPRPVDTLLQQQHVRADLSQKPLKRRRSLITWAFWRGSSSHLNELSLAGASRGCLFGQPLSCVCVEDTLPKPVMDMLAFLYHEGSWTRGIFRRPAGARAVRELRDSLDAGHFQLPLTRDHVFIIAGVFKDFLRSIPGSLLCSELHGEWMDVLEEEEEEEEERVEDIKRMICRLPKGNALLLRHLLALLHGMQGNAHENQMTTFNLSVCIAPSMLWPPGAPCSPEVEGEGTKKVCELVKFMIESCQRILGEDPASLFGGPPLRLDTDEMGSDWTYPLTDSSYDSLENELDNISGGSPGLCSRRRLRPKPLQGSLDSVLTLSDCDQDTDALHPHADSPLSLGRSRGGRQDPDRDAAAEDAPSILDSLSLDGGHRLRRRSEPAIAFKFQLHVSGSAEGLTGEDEDAEEELTKKPSIHTHCRGQSRRGGGALQLPGGGSGALRASSSSLSSTSPAPTHSSLDSLSSEHTSATKTHPASSGSSGSTGDAALTSTEPPDMWAMPKGSPPREPLNWGTVRGCRGLHPNSWLKKDRRLSLTQQEKDEDKTEGGAADKSLKLVPEKGKAGHRGGGKLNYSRTCRATNDDVKPASSSPPCHHRSTGSLLFPKSPMFHCSDSPHSNQRREASEPKQPSVLYKQRTPSLSLFRRHKSQSVEEESDPRLCLRRGSEPVGQVAERASTLGRARLPSDPGLKVTEVDPQGDTPARFCLSPCATKAVRDYFSSHRRSNPQSGQHVALALVESRREWLRRCSDPEAEPDFEQLLFAEESYV</sequence>
<dbReference type="FunFam" id="3.30.70.330:FF:000043">
    <property type="entry name" value="paraspeckle component 1 isoform X1"/>
    <property type="match status" value="1"/>
</dbReference>
<gene>
    <name evidence="11" type="ORF">SMAX5B_003928</name>
</gene>
<organism evidence="11 12">
    <name type="scientific">Scophthalmus maximus</name>
    <name type="common">Turbot</name>
    <name type="synonym">Psetta maxima</name>
    <dbReference type="NCBI Taxonomy" id="52904"/>
    <lineage>
        <taxon>Eukaryota</taxon>
        <taxon>Metazoa</taxon>
        <taxon>Chordata</taxon>
        <taxon>Craniata</taxon>
        <taxon>Vertebrata</taxon>
        <taxon>Euteleostomi</taxon>
        <taxon>Actinopterygii</taxon>
        <taxon>Neopterygii</taxon>
        <taxon>Teleostei</taxon>
        <taxon>Neoteleostei</taxon>
        <taxon>Acanthomorphata</taxon>
        <taxon>Carangaria</taxon>
        <taxon>Pleuronectiformes</taxon>
        <taxon>Pleuronectoidei</taxon>
        <taxon>Scophthalmidae</taxon>
        <taxon>Scophthalmus</taxon>
    </lineage>
</organism>
<dbReference type="SUPFAM" id="SSF48350">
    <property type="entry name" value="GTPase activation domain, GAP"/>
    <property type="match status" value="1"/>
</dbReference>
<evidence type="ECO:0000259" key="9">
    <source>
        <dbReference type="PROSITE" id="PS50200"/>
    </source>
</evidence>
<dbReference type="InterPro" id="IPR029071">
    <property type="entry name" value="Ubiquitin-like_domsf"/>
</dbReference>
<evidence type="ECO:0000256" key="1">
    <source>
        <dbReference type="ARBA" id="ARBA00004324"/>
    </source>
</evidence>
<evidence type="ECO:0000256" key="3">
    <source>
        <dbReference type="ARBA" id="ARBA00022553"/>
    </source>
</evidence>
<dbReference type="PROSITE" id="PS50238">
    <property type="entry name" value="RHOGAP"/>
    <property type="match status" value="1"/>
</dbReference>
<accession>A0A2U9AVH3</accession>
<protein>
    <submittedName>
        <fullName evidence="11">Putative rho GTPase-activating protein 20</fullName>
    </submittedName>
</protein>
<dbReference type="InterPro" id="IPR047886">
    <property type="entry name" value="ARHGAP20-like_RhoGAP"/>
</dbReference>
<feature type="domain" description="Rho-GAP" evidence="10">
    <location>
        <begin position="887"/>
        <end position="1077"/>
    </location>
</feature>
<dbReference type="CDD" id="cd04402">
    <property type="entry name" value="RhoGAP_ARHGAP20"/>
    <property type="match status" value="1"/>
</dbReference>
<reference evidence="11 12" key="1">
    <citation type="submission" date="2017-12" db="EMBL/GenBank/DDBJ databases">
        <title>Integrating genomic resources of turbot (Scophthalmus maximus) in depth evaluation of genetic and physical mapping variation across individuals.</title>
        <authorList>
            <person name="Martinez P."/>
        </authorList>
    </citation>
    <scope>NUCLEOTIDE SEQUENCE [LARGE SCALE GENOMIC DNA]</scope>
</reference>
<dbReference type="Gene3D" id="6.10.250.1170">
    <property type="match status" value="1"/>
</dbReference>
<dbReference type="InterPro" id="IPR000198">
    <property type="entry name" value="RhoGAP_dom"/>
</dbReference>
<dbReference type="InterPro" id="IPR047887">
    <property type="entry name" value="ARHGAP20_PH"/>
</dbReference>
<feature type="compositionally biased region" description="Basic residues" evidence="7">
    <location>
        <begin position="1240"/>
        <end position="1250"/>
    </location>
</feature>
<feature type="region of interest" description="Disordered" evidence="7">
    <location>
        <begin position="1156"/>
        <end position="1195"/>
    </location>
</feature>
<feature type="compositionally biased region" description="Basic and acidic residues" evidence="7">
    <location>
        <begin position="1378"/>
        <end position="1388"/>
    </location>
</feature>
<dbReference type="GO" id="GO:0016607">
    <property type="term" value="C:nuclear speck"/>
    <property type="evidence" value="ECO:0007669"/>
    <property type="project" value="UniProtKB-SubCell"/>
</dbReference>
<dbReference type="FunFam" id="2.30.29.30:FF:000217">
    <property type="entry name" value="Rho GTPase activating protein 20"/>
    <property type="match status" value="1"/>
</dbReference>
<evidence type="ECO:0000256" key="5">
    <source>
        <dbReference type="ARBA" id="ARBA00022884"/>
    </source>
</evidence>
<feature type="compositionally biased region" description="Low complexity" evidence="7">
    <location>
        <begin position="488"/>
        <end position="497"/>
    </location>
</feature>
<dbReference type="SUPFAM" id="SSF54236">
    <property type="entry name" value="Ubiquitin-like"/>
    <property type="match status" value="1"/>
</dbReference>